<dbReference type="Gene3D" id="2.20.25.680">
    <property type="match status" value="1"/>
</dbReference>
<dbReference type="InterPro" id="IPR021028">
    <property type="entry name" value="Homotrim_ring_OHase_catalytic"/>
</dbReference>
<dbReference type="GO" id="GO:0051537">
    <property type="term" value="F:2 iron, 2 sulfur cluster binding"/>
    <property type="evidence" value="ECO:0007669"/>
    <property type="project" value="UniProtKB-KW"/>
</dbReference>
<protein>
    <submittedName>
        <fullName evidence="7">Carbazole 1,9a-dioxygenase, terminal dioxygenase component</fullName>
    </submittedName>
</protein>
<evidence type="ECO:0000313" key="8">
    <source>
        <dbReference type="Proteomes" id="UP000198908"/>
    </source>
</evidence>
<dbReference type="Gene3D" id="2.20.25.10">
    <property type="match status" value="1"/>
</dbReference>
<evidence type="ECO:0000256" key="3">
    <source>
        <dbReference type="ARBA" id="ARBA00023002"/>
    </source>
</evidence>
<evidence type="ECO:0000259" key="6">
    <source>
        <dbReference type="PROSITE" id="PS51296"/>
    </source>
</evidence>
<dbReference type="InterPro" id="IPR036922">
    <property type="entry name" value="Rieske_2Fe-2S_sf"/>
</dbReference>
<keyword evidence="1" id="KW-0001">2Fe-2S</keyword>
<dbReference type="SUPFAM" id="SSF55961">
    <property type="entry name" value="Bet v1-like"/>
    <property type="match status" value="1"/>
</dbReference>
<evidence type="ECO:0000256" key="5">
    <source>
        <dbReference type="ARBA" id="ARBA00023014"/>
    </source>
</evidence>
<dbReference type="Gene3D" id="3.90.380.10">
    <property type="entry name" value="Naphthalene 1,2-dioxygenase Alpha Subunit, Chain A, domain 1"/>
    <property type="match status" value="1"/>
</dbReference>
<dbReference type="PANTHER" id="PTHR21266">
    <property type="entry name" value="IRON-SULFUR DOMAIN CONTAINING PROTEIN"/>
    <property type="match status" value="1"/>
</dbReference>
<dbReference type="Proteomes" id="UP000198908">
    <property type="component" value="Unassembled WGS sequence"/>
</dbReference>
<evidence type="ECO:0000256" key="1">
    <source>
        <dbReference type="ARBA" id="ARBA00022714"/>
    </source>
</evidence>
<dbReference type="PROSITE" id="PS51296">
    <property type="entry name" value="RIESKE"/>
    <property type="match status" value="1"/>
</dbReference>
<dbReference type="SUPFAM" id="SSF50022">
    <property type="entry name" value="ISP domain"/>
    <property type="match status" value="1"/>
</dbReference>
<reference evidence="8" key="1">
    <citation type="submission" date="2016-09" db="EMBL/GenBank/DDBJ databases">
        <authorList>
            <person name="Varghese N."/>
            <person name="Submissions S."/>
        </authorList>
    </citation>
    <scope>NUCLEOTIDE SEQUENCE [LARGE SCALE GENOMIC DNA]</scope>
    <source>
        <strain evidence="8">TNe-862</strain>
    </source>
</reference>
<dbReference type="PANTHER" id="PTHR21266:SF59">
    <property type="entry name" value="BLR4922 PROTEIN"/>
    <property type="match status" value="1"/>
</dbReference>
<keyword evidence="5" id="KW-0411">Iron-sulfur</keyword>
<gene>
    <name evidence="7" type="ORF">SAMN05421548_10771</name>
</gene>
<proteinExistence type="predicted"/>
<feature type="domain" description="Rieske" evidence="6">
    <location>
        <begin position="33"/>
        <end position="139"/>
    </location>
</feature>
<dbReference type="STRING" id="416944.SAMN05421548_10771"/>
<sequence length="386" mass="44112">MEPTNSFVDEALLKRVPRWSKYLEAKLGFRNHWYPVLLSRDIAEAQVVPATVCGEEILLKRIDGTVRAIRDRCLHRGVKFSEKVECYTENTITCWYHGFTYKWESGKLCDILAAPDSKAIGRRGVKSYPVQEAKGLVFVFVGDDDVEVPPLSQDVPPTFLDEDLSVHAAIYDVESNWRVGAENGFDGLHVYIHRSSELVPNTQRSLPIGHLSDSAKVEIFEEEGAPKGVYDLFANHVSVWEGKVEGKTVITGTKRVSDKPTRTTAASIWLPCVLRVDNFPDQEITQFEWYVPVSADKHLYVMTVGKRVSSEKERADFEHEFWSRWKPVGFENFNAQDIGARVALQKYYKNDNSWLDEMLIEGDAPIIKWRELCHKHARGVQKPEHM</sequence>
<dbReference type="GO" id="GO:0046872">
    <property type="term" value="F:metal ion binding"/>
    <property type="evidence" value="ECO:0007669"/>
    <property type="project" value="UniProtKB-KW"/>
</dbReference>
<dbReference type="OrthoDB" id="9790995at2"/>
<dbReference type="InterPro" id="IPR017941">
    <property type="entry name" value="Rieske_2Fe-2S"/>
</dbReference>
<dbReference type="AlphaFoldDB" id="A0A1G6LZ52"/>
<name>A0A1G6LZ52_9BURK</name>
<organism evidence="7 8">
    <name type="scientific">Paraburkholderia lycopersici</name>
    <dbReference type="NCBI Taxonomy" id="416944"/>
    <lineage>
        <taxon>Bacteria</taxon>
        <taxon>Pseudomonadati</taxon>
        <taxon>Pseudomonadota</taxon>
        <taxon>Betaproteobacteria</taxon>
        <taxon>Burkholderiales</taxon>
        <taxon>Burkholderiaceae</taxon>
        <taxon>Paraburkholderia</taxon>
    </lineage>
</organism>
<dbReference type="InterPro" id="IPR050584">
    <property type="entry name" value="Cholesterol_7-desaturase"/>
</dbReference>
<accession>A0A1G6LZ52</accession>
<dbReference type="EMBL" id="FMYQ01000007">
    <property type="protein sequence ID" value="SDC48005.1"/>
    <property type="molecule type" value="Genomic_DNA"/>
</dbReference>
<evidence type="ECO:0000256" key="2">
    <source>
        <dbReference type="ARBA" id="ARBA00022723"/>
    </source>
</evidence>
<keyword evidence="7" id="KW-0223">Dioxygenase</keyword>
<evidence type="ECO:0000256" key="4">
    <source>
        <dbReference type="ARBA" id="ARBA00023004"/>
    </source>
</evidence>
<dbReference type="RefSeq" id="WP_091996593.1">
    <property type="nucleotide sequence ID" value="NZ_FMYQ01000007.1"/>
</dbReference>
<dbReference type="Pfam" id="PF00355">
    <property type="entry name" value="Rieske"/>
    <property type="match status" value="1"/>
</dbReference>
<dbReference type="Pfam" id="PF11723">
    <property type="entry name" value="Aromatic_hydrox"/>
    <property type="match status" value="1"/>
</dbReference>
<keyword evidence="8" id="KW-1185">Reference proteome</keyword>
<keyword evidence="2" id="KW-0479">Metal-binding</keyword>
<keyword evidence="3" id="KW-0560">Oxidoreductase</keyword>
<evidence type="ECO:0000313" key="7">
    <source>
        <dbReference type="EMBL" id="SDC48005.1"/>
    </source>
</evidence>
<keyword evidence="4" id="KW-0408">Iron</keyword>
<dbReference type="GO" id="GO:0051213">
    <property type="term" value="F:dioxygenase activity"/>
    <property type="evidence" value="ECO:0007669"/>
    <property type="project" value="UniProtKB-KW"/>
</dbReference>